<dbReference type="Proteomes" id="UP000033070">
    <property type="component" value="Chromosome"/>
</dbReference>
<dbReference type="AlphaFoldDB" id="A0A2Z6GAA8"/>
<dbReference type="HAMAP" id="MF_00765">
    <property type="entry name" value="DarP"/>
    <property type="match status" value="1"/>
</dbReference>
<gene>
    <name evidence="5" type="primary">darP</name>
    <name evidence="6" type="ORF">OYT1_ch0830</name>
</gene>
<accession>A0A2Z6GAA8</accession>
<organism evidence="6 7">
    <name type="scientific">Ferriphaselus amnicola</name>
    <dbReference type="NCBI Taxonomy" id="1188319"/>
    <lineage>
        <taxon>Bacteria</taxon>
        <taxon>Pseudomonadati</taxon>
        <taxon>Pseudomonadota</taxon>
        <taxon>Betaproteobacteria</taxon>
        <taxon>Nitrosomonadales</taxon>
        <taxon>Gallionellaceae</taxon>
        <taxon>Ferriphaselus</taxon>
    </lineage>
</organism>
<dbReference type="PANTHER" id="PTHR38101">
    <property type="entry name" value="UPF0307 PROTEIN YJGA"/>
    <property type="match status" value="1"/>
</dbReference>
<dbReference type="CDD" id="cd16331">
    <property type="entry name" value="YjgA-like"/>
    <property type="match status" value="1"/>
</dbReference>
<evidence type="ECO:0000313" key="6">
    <source>
        <dbReference type="EMBL" id="BBE50393.1"/>
    </source>
</evidence>
<reference evidence="6 7" key="1">
    <citation type="submission" date="2018-06" db="EMBL/GenBank/DDBJ databases">
        <title>OYT1 Genome Sequencing.</title>
        <authorList>
            <person name="Kato S."/>
            <person name="Itoh T."/>
            <person name="Ohkuma M."/>
        </authorList>
    </citation>
    <scope>NUCLEOTIDE SEQUENCE [LARGE SCALE GENOMIC DNA]</scope>
    <source>
        <strain evidence="6 7">OYT1</strain>
    </source>
</reference>
<comment type="similarity">
    <text evidence="5">Belongs to the DarP family.</text>
</comment>
<dbReference type="GO" id="GO:0043022">
    <property type="term" value="F:ribosome binding"/>
    <property type="evidence" value="ECO:0007669"/>
    <property type="project" value="UniProtKB-UniRule"/>
</dbReference>
<evidence type="ECO:0000256" key="1">
    <source>
        <dbReference type="ARBA" id="ARBA00022490"/>
    </source>
</evidence>
<evidence type="ECO:0000256" key="2">
    <source>
        <dbReference type="ARBA" id="ARBA00022517"/>
    </source>
</evidence>
<dbReference type="InterPro" id="IPR006839">
    <property type="entry name" value="DarP"/>
</dbReference>
<protein>
    <recommendedName>
        <fullName evidence="5">Dual-action ribosomal maturation protein DarP</fullName>
    </recommendedName>
    <alternativeName>
        <fullName evidence="5">Large ribosomal subunit assembly factor DarP</fullName>
    </alternativeName>
</protein>
<comment type="subcellular location">
    <subcellularLocation>
        <location evidence="5">Cytoplasm</location>
    </subcellularLocation>
    <text evidence="5">Associates with late stage pre-50S ribosomal subunits.</text>
</comment>
<evidence type="ECO:0000256" key="5">
    <source>
        <dbReference type="HAMAP-Rule" id="MF_00765"/>
    </source>
</evidence>
<evidence type="ECO:0000313" key="7">
    <source>
        <dbReference type="Proteomes" id="UP000033070"/>
    </source>
</evidence>
<comment type="function">
    <text evidence="5">Member of a network of 50S ribosomal subunit biogenesis factors which assembles along the 30S-50S interface, preventing incorrect 23S rRNA structures from forming. Promotes peptidyl transferase center (PTC) maturation.</text>
</comment>
<dbReference type="RefSeq" id="WP_062626874.1">
    <property type="nucleotide sequence ID" value="NZ_AP018738.1"/>
</dbReference>
<dbReference type="GO" id="GO:1902626">
    <property type="term" value="P:assembly of large subunit precursor of preribosome"/>
    <property type="evidence" value="ECO:0007669"/>
    <property type="project" value="UniProtKB-UniRule"/>
</dbReference>
<dbReference type="PIRSF" id="PIRSF016183">
    <property type="entry name" value="UCP016183"/>
    <property type="match status" value="1"/>
</dbReference>
<dbReference type="InterPro" id="IPR023153">
    <property type="entry name" value="DarP_sf"/>
</dbReference>
<dbReference type="PANTHER" id="PTHR38101:SF1">
    <property type="entry name" value="UPF0307 PROTEIN YJGA"/>
    <property type="match status" value="1"/>
</dbReference>
<keyword evidence="3 5" id="KW-0699">rRNA-binding</keyword>
<dbReference type="GO" id="GO:0019843">
    <property type="term" value="F:rRNA binding"/>
    <property type="evidence" value="ECO:0007669"/>
    <property type="project" value="UniProtKB-UniRule"/>
</dbReference>
<dbReference type="Pfam" id="PF04751">
    <property type="entry name" value="DarP"/>
    <property type="match status" value="1"/>
</dbReference>
<dbReference type="NCBIfam" id="NF003593">
    <property type="entry name" value="PRK05255.1-1"/>
    <property type="match status" value="1"/>
</dbReference>
<name>A0A2Z6GAA8_9PROT</name>
<keyword evidence="4 5" id="KW-0694">RNA-binding</keyword>
<dbReference type="SUPFAM" id="SSF158710">
    <property type="entry name" value="PSPTO4464-like"/>
    <property type="match status" value="1"/>
</dbReference>
<dbReference type="STRING" id="1188319.OYT1_01699"/>
<dbReference type="Gene3D" id="1.10.60.30">
    <property type="entry name" value="PSPTO4464-like domains"/>
    <property type="match status" value="2"/>
</dbReference>
<proteinExistence type="inferred from homology"/>
<dbReference type="GO" id="GO:0005829">
    <property type="term" value="C:cytosol"/>
    <property type="evidence" value="ECO:0007669"/>
    <property type="project" value="TreeGrafter"/>
</dbReference>
<keyword evidence="1 5" id="KW-0963">Cytoplasm</keyword>
<dbReference type="EMBL" id="AP018738">
    <property type="protein sequence ID" value="BBE50393.1"/>
    <property type="molecule type" value="Genomic_DNA"/>
</dbReference>
<evidence type="ECO:0000256" key="4">
    <source>
        <dbReference type="ARBA" id="ARBA00022884"/>
    </source>
</evidence>
<dbReference type="OrthoDB" id="5293604at2"/>
<evidence type="ECO:0000256" key="3">
    <source>
        <dbReference type="ARBA" id="ARBA00022730"/>
    </source>
</evidence>
<keyword evidence="2 5" id="KW-0690">Ribosome biogenesis</keyword>
<dbReference type="KEGG" id="fam:OYT1_ch0830"/>
<keyword evidence="7" id="KW-1185">Reference proteome</keyword>
<sequence length="172" mass="20322">MHYHEQANELDDEIELPPSKTKIKQQMHELQDLGERLTELSNEKLRELDLPERLLDAIKELKKINKFGAQRRQLQYIGRLMREVEPEPIIAKLDAWNGVSATHVAWLHRLEQWRDRLLDQPDALGELLATHPQADGQRLRTLVRNAVKERELAKPPKNYREIFQMLKEIMPE</sequence>